<reference evidence="3" key="1">
    <citation type="submission" date="2024-04" db="EMBL/GenBank/DDBJ databases">
        <title>Salinicola lusitanus LLJ914,a marine bacterium isolated from the Okinawa Trough.</title>
        <authorList>
            <person name="Li J."/>
        </authorList>
    </citation>
    <scope>NUCLEOTIDE SEQUENCE [LARGE SCALE GENOMIC DNA]</scope>
</reference>
<sequence length="148" mass="16053">MLGQAPWSPEGPTTCRAQAAASERHTLDFSKAGHVTRAEGVGGECPPTPLPPCFGLSFPGENNLPNRGSSILPRLGLLDPGENSLSSQGLDQRARQLRDHIAYRFLLAGREQLLGIRRGVEAIMGIQRFHQGSREPDSTLQETEKRTG</sequence>
<protein>
    <submittedName>
        <fullName evidence="2">Uncharacterized protein</fullName>
    </submittedName>
</protein>
<dbReference type="EMBL" id="JBBPFD010000022">
    <property type="protein sequence ID" value="KAK7881395.1"/>
    <property type="molecule type" value="Genomic_DNA"/>
</dbReference>
<name>A0AAW0MMU1_9GOBI</name>
<comment type="caution">
    <text evidence="2">The sequence shown here is derived from an EMBL/GenBank/DDBJ whole genome shotgun (WGS) entry which is preliminary data.</text>
</comment>
<evidence type="ECO:0000313" key="3">
    <source>
        <dbReference type="Proteomes" id="UP001460270"/>
    </source>
</evidence>
<feature type="region of interest" description="Disordered" evidence="1">
    <location>
        <begin position="1"/>
        <end position="23"/>
    </location>
</feature>
<keyword evidence="3" id="KW-1185">Reference proteome</keyword>
<dbReference type="AlphaFoldDB" id="A0AAW0MMU1"/>
<accession>A0AAW0MMU1</accession>
<evidence type="ECO:0000313" key="2">
    <source>
        <dbReference type="EMBL" id="KAK7881395.1"/>
    </source>
</evidence>
<gene>
    <name evidence="2" type="ORF">WMY93_029804</name>
</gene>
<evidence type="ECO:0000256" key="1">
    <source>
        <dbReference type="SAM" id="MobiDB-lite"/>
    </source>
</evidence>
<dbReference type="Proteomes" id="UP001460270">
    <property type="component" value="Unassembled WGS sequence"/>
</dbReference>
<proteinExistence type="predicted"/>
<organism evidence="2 3">
    <name type="scientific">Mugilogobius chulae</name>
    <name type="common">yellowstripe goby</name>
    <dbReference type="NCBI Taxonomy" id="88201"/>
    <lineage>
        <taxon>Eukaryota</taxon>
        <taxon>Metazoa</taxon>
        <taxon>Chordata</taxon>
        <taxon>Craniata</taxon>
        <taxon>Vertebrata</taxon>
        <taxon>Euteleostomi</taxon>
        <taxon>Actinopterygii</taxon>
        <taxon>Neopterygii</taxon>
        <taxon>Teleostei</taxon>
        <taxon>Neoteleostei</taxon>
        <taxon>Acanthomorphata</taxon>
        <taxon>Gobiaria</taxon>
        <taxon>Gobiiformes</taxon>
        <taxon>Gobioidei</taxon>
        <taxon>Gobiidae</taxon>
        <taxon>Gobionellinae</taxon>
        <taxon>Mugilogobius</taxon>
    </lineage>
</organism>